<feature type="transmembrane region" description="Helical" evidence="8">
    <location>
        <begin position="316"/>
        <end position="334"/>
    </location>
</feature>
<evidence type="ECO:0000256" key="4">
    <source>
        <dbReference type="ARBA" id="ARBA00022475"/>
    </source>
</evidence>
<reference evidence="9" key="1">
    <citation type="journal article" date="2013" name="Extremophiles">
        <title>Proteinivorax tanatarense gen. nov., sp. nov., an anaerobic, haloalkaliphilic, proteolytic bacterium isolated from a decaying algal bloom, and proposal of Proteinivoraceae fam. nov.</title>
        <authorList>
            <person name="Kevbrin V."/>
            <person name="Boltyanskaya Y."/>
            <person name="Zhilina T."/>
            <person name="Kolganova T."/>
            <person name="Lavrentjeva E."/>
            <person name="Kuznetsov B."/>
        </authorList>
    </citation>
    <scope>NUCLEOTIDE SEQUENCE</scope>
    <source>
        <strain evidence="9">Z-910T</strain>
    </source>
</reference>
<evidence type="ECO:0000256" key="3">
    <source>
        <dbReference type="ARBA" id="ARBA00022448"/>
    </source>
</evidence>
<gene>
    <name evidence="9" type="ORF">PRVXT_000920</name>
</gene>
<dbReference type="InterPro" id="IPR002549">
    <property type="entry name" value="AI-2E-like"/>
</dbReference>
<dbReference type="AlphaFoldDB" id="A0AAU7VNY7"/>
<dbReference type="GO" id="GO:0055085">
    <property type="term" value="P:transmembrane transport"/>
    <property type="evidence" value="ECO:0007669"/>
    <property type="project" value="TreeGrafter"/>
</dbReference>
<feature type="transmembrane region" description="Helical" evidence="8">
    <location>
        <begin position="48"/>
        <end position="71"/>
    </location>
</feature>
<proteinExistence type="inferred from homology"/>
<keyword evidence="4" id="KW-1003">Cell membrane</keyword>
<comment type="subcellular location">
    <subcellularLocation>
        <location evidence="1">Cell membrane</location>
        <topology evidence="1">Multi-pass membrane protein</topology>
    </subcellularLocation>
</comment>
<feature type="transmembrane region" description="Helical" evidence="8">
    <location>
        <begin position="229"/>
        <end position="251"/>
    </location>
</feature>
<dbReference type="RefSeq" id="WP_350344503.1">
    <property type="nucleotide sequence ID" value="NZ_CP158367.1"/>
</dbReference>
<dbReference type="GO" id="GO:0005886">
    <property type="term" value="C:plasma membrane"/>
    <property type="evidence" value="ECO:0007669"/>
    <property type="project" value="UniProtKB-SubCell"/>
</dbReference>
<feature type="transmembrane region" description="Helical" evidence="8">
    <location>
        <begin position="271"/>
        <end position="296"/>
    </location>
</feature>
<dbReference type="PANTHER" id="PTHR21716">
    <property type="entry name" value="TRANSMEMBRANE PROTEIN"/>
    <property type="match status" value="1"/>
</dbReference>
<evidence type="ECO:0000256" key="2">
    <source>
        <dbReference type="ARBA" id="ARBA00009773"/>
    </source>
</evidence>
<comment type="similarity">
    <text evidence="2">Belongs to the autoinducer-2 exporter (AI-2E) (TC 2.A.86) family.</text>
</comment>
<sequence length="365" mass="40875">MNIKKYFENKSVRLAMKITLAVLLVVFIFSLVTFSAISFIMVSGRTVISLLAPLFIALIIAYILNPIVVYFQQKKVPRGISVLVIYIIIFTALYILVARMIPIVSHEITRLNQNLPNYTEDINQFIIDFNEQTERIEMPKGLEDSIEEGLDVFQEALLNTFAKLPEFGLNLAMGLFQFFMVLVLTFYCLRDYYLFQRAFFKLVPAKKKASFAKVAHEIDESLGNYIRGIIIVCTMIGITTYLGLLFLGVEYSLTLGIFAGITNVIPYFGPWIGAVPATIVAFFQEPILAVKVVIVVTIIQQIESQLVAPQVLGKKLNLHPVAVILSLIAGGTFFGVKGMILAVPVVAVSRIIFRNIIAYIVSKQK</sequence>
<evidence type="ECO:0000256" key="8">
    <source>
        <dbReference type="SAM" id="Phobius"/>
    </source>
</evidence>
<feature type="transmembrane region" description="Helical" evidence="8">
    <location>
        <begin position="20"/>
        <end position="42"/>
    </location>
</feature>
<reference evidence="9" key="2">
    <citation type="submission" date="2024-06" db="EMBL/GenBank/DDBJ databases">
        <authorList>
            <person name="Petrova K.O."/>
            <person name="Toshchakov S.V."/>
            <person name="Boltjanskaja Y.V."/>
            <person name="Kevbrin V."/>
        </authorList>
    </citation>
    <scope>NUCLEOTIDE SEQUENCE</scope>
    <source>
        <strain evidence="9">Z-910T</strain>
    </source>
</reference>
<keyword evidence="3" id="KW-0813">Transport</keyword>
<organism evidence="9">
    <name type="scientific">Proteinivorax tanatarense</name>
    <dbReference type="NCBI Taxonomy" id="1260629"/>
    <lineage>
        <taxon>Bacteria</taxon>
        <taxon>Bacillati</taxon>
        <taxon>Bacillota</taxon>
        <taxon>Clostridia</taxon>
        <taxon>Eubacteriales</taxon>
        <taxon>Proteinivoracaceae</taxon>
        <taxon>Proteinivorax</taxon>
    </lineage>
</organism>
<protein>
    <submittedName>
        <fullName evidence="9">AI-2E family transporter</fullName>
    </submittedName>
</protein>
<dbReference type="PANTHER" id="PTHR21716:SF53">
    <property type="entry name" value="PERMEASE PERM-RELATED"/>
    <property type="match status" value="1"/>
</dbReference>
<feature type="transmembrane region" description="Helical" evidence="8">
    <location>
        <begin position="83"/>
        <end position="104"/>
    </location>
</feature>
<evidence type="ECO:0000313" key="9">
    <source>
        <dbReference type="EMBL" id="XBX75766.1"/>
    </source>
</evidence>
<name>A0AAU7VNY7_9FIRM</name>
<accession>A0AAU7VNY7</accession>
<dbReference type="EMBL" id="CP158367">
    <property type="protein sequence ID" value="XBX75766.1"/>
    <property type="molecule type" value="Genomic_DNA"/>
</dbReference>
<dbReference type="Pfam" id="PF01594">
    <property type="entry name" value="AI-2E_transport"/>
    <property type="match status" value="1"/>
</dbReference>
<keyword evidence="5 8" id="KW-0812">Transmembrane</keyword>
<evidence type="ECO:0000256" key="6">
    <source>
        <dbReference type="ARBA" id="ARBA00022989"/>
    </source>
</evidence>
<evidence type="ECO:0000256" key="1">
    <source>
        <dbReference type="ARBA" id="ARBA00004651"/>
    </source>
</evidence>
<keyword evidence="6 8" id="KW-1133">Transmembrane helix</keyword>
<feature type="transmembrane region" description="Helical" evidence="8">
    <location>
        <begin position="167"/>
        <end position="189"/>
    </location>
</feature>
<evidence type="ECO:0000256" key="5">
    <source>
        <dbReference type="ARBA" id="ARBA00022692"/>
    </source>
</evidence>
<keyword evidence="7 8" id="KW-0472">Membrane</keyword>
<evidence type="ECO:0000256" key="7">
    <source>
        <dbReference type="ARBA" id="ARBA00023136"/>
    </source>
</evidence>